<keyword evidence="5" id="KW-0808">Transferase</keyword>
<dbReference type="NCBIfam" id="TIGR01498">
    <property type="entry name" value="folK"/>
    <property type="match status" value="1"/>
</dbReference>
<protein>
    <recommendedName>
        <fullName evidence="4">2-amino-4-hydroxy-6-hydroxymethyldihydropteridine pyrophosphokinase</fullName>
        <ecNumber evidence="3">2.7.6.3</ecNumber>
    </recommendedName>
    <alternativeName>
        <fullName evidence="11">6-hydroxymethyl-7,8-dihydropterin pyrophosphokinase</fullName>
    </alternativeName>
    <alternativeName>
        <fullName evidence="12">7,8-dihydro-6-hydroxymethylpterin-pyrophosphokinase</fullName>
    </alternativeName>
</protein>
<evidence type="ECO:0000256" key="12">
    <source>
        <dbReference type="ARBA" id="ARBA00033413"/>
    </source>
</evidence>
<dbReference type="EMBL" id="JTDO01000003">
    <property type="protein sequence ID" value="KLT73456.1"/>
    <property type="molecule type" value="Genomic_DNA"/>
</dbReference>
<dbReference type="PATRIC" id="fig|1470200.3.peg.1569"/>
<dbReference type="Gene3D" id="3.30.70.560">
    <property type="entry name" value="7,8-Dihydro-6-hydroxymethylpterin-pyrophosphokinase HPPK"/>
    <property type="match status" value="1"/>
</dbReference>
<organism evidence="14 15">
    <name type="scientific">Neisseria arctica</name>
    <dbReference type="NCBI Taxonomy" id="1470200"/>
    <lineage>
        <taxon>Bacteria</taxon>
        <taxon>Pseudomonadati</taxon>
        <taxon>Pseudomonadota</taxon>
        <taxon>Betaproteobacteria</taxon>
        <taxon>Neisseriales</taxon>
        <taxon>Neisseriaceae</taxon>
        <taxon>Neisseria</taxon>
    </lineage>
</organism>
<keyword evidence="15" id="KW-1185">Reference proteome</keyword>
<proteinExistence type="inferred from homology"/>
<keyword evidence="7 14" id="KW-0418">Kinase</keyword>
<evidence type="ECO:0000256" key="6">
    <source>
        <dbReference type="ARBA" id="ARBA00022741"/>
    </source>
</evidence>
<dbReference type="Pfam" id="PF01288">
    <property type="entry name" value="HPPK"/>
    <property type="match status" value="1"/>
</dbReference>
<dbReference type="PANTHER" id="PTHR43071">
    <property type="entry name" value="2-AMINO-4-HYDROXY-6-HYDROXYMETHYLDIHYDROPTERIDINE PYROPHOSPHOKINASE"/>
    <property type="match status" value="1"/>
</dbReference>
<dbReference type="AlphaFoldDB" id="A0A0J0YTL9"/>
<keyword evidence="8" id="KW-0067">ATP-binding</keyword>
<dbReference type="GO" id="GO:0046656">
    <property type="term" value="P:folic acid biosynthetic process"/>
    <property type="evidence" value="ECO:0007669"/>
    <property type="project" value="UniProtKB-KW"/>
</dbReference>
<dbReference type="EC" id="2.7.6.3" evidence="3"/>
<dbReference type="InterPro" id="IPR000550">
    <property type="entry name" value="Hppk"/>
</dbReference>
<evidence type="ECO:0000256" key="3">
    <source>
        <dbReference type="ARBA" id="ARBA00013253"/>
    </source>
</evidence>
<evidence type="ECO:0000256" key="2">
    <source>
        <dbReference type="ARBA" id="ARBA00005810"/>
    </source>
</evidence>
<comment type="pathway">
    <text evidence="1">Cofactor biosynthesis; tetrahydrofolate biosynthesis; 2-amino-4-hydroxy-6-hydroxymethyl-7,8-dihydropteridine diphosphate from 7,8-dihydroneopterin triphosphate: step 4/4.</text>
</comment>
<dbReference type="SUPFAM" id="SSF55083">
    <property type="entry name" value="6-hydroxymethyl-7,8-dihydropterin pyrophosphokinase, HPPK"/>
    <property type="match status" value="1"/>
</dbReference>
<evidence type="ECO:0000256" key="8">
    <source>
        <dbReference type="ARBA" id="ARBA00022840"/>
    </source>
</evidence>
<feature type="domain" description="7,8-dihydro-6-hydroxymethylpterin-pyrophosphokinase" evidence="13">
    <location>
        <begin position="91"/>
        <end position="102"/>
    </location>
</feature>
<dbReference type="STRING" id="1470200.PL75_02455"/>
<dbReference type="GO" id="GO:0046654">
    <property type="term" value="P:tetrahydrofolate biosynthetic process"/>
    <property type="evidence" value="ECO:0007669"/>
    <property type="project" value="UniProtKB-UniPathway"/>
</dbReference>
<accession>A0A0J0YTL9</accession>
<evidence type="ECO:0000256" key="11">
    <source>
        <dbReference type="ARBA" id="ARBA00029766"/>
    </source>
</evidence>
<evidence type="ECO:0000313" key="14">
    <source>
        <dbReference type="EMBL" id="KLT73456.1"/>
    </source>
</evidence>
<evidence type="ECO:0000256" key="4">
    <source>
        <dbReference type="ARBA" id="ARBA00016218"/>
    </source>
</evidence>
<reference evidence="14 15" key="1">
    <citation type="submission" date="2014-11" db="EMBL/GenBank/DDBJ databases">
        <title>Genome of a novel goose pathogen.</title>
        <authorList>
            <person name="Hansen C.M."/>
            <person name="Hueffer K."/>
            <person name="Choi S.C."/>
        </authorList>
    </citation>
    <scope>NUCLEOTIDE SEQUENCE [LARGE SCALE GENOMIC DNA]</scope>
    <source>
        <strain evidence="14 15">KH1503</strain>
    </source>
</reference>
<evidence type="ECO:0000256" key="1">
    <source>
        <dbReference type="ARBA" id="ARBA00005051"/>
    </source>
</evidence>
<evidence type="ECO:0000256" key="7">
    <source>
        <dbReference type="ARBA" id="ARBA00022777"/>
    </source>
</evidence>
<evidence type="ECO:0000256" key="9">
    <source>
        <dbReference type="ARBA" id="ARBA00022909"/>
    </source>
</evidence>
<name>A0A0J0YTL9_9NEIS</name>
<dbReference type="RefSeq" id="WP_047760331.1">
    <property type="nucleotide sequence ID" value="NZ_CP091510.1"/>
</dbReference>
<evidence type="ECO:0000256" key="5">
    <source>
        <dbReference type="ARBA" id="ARBA00022679"/>
    </source>
</evidence>
<dbReference type="GO" id="GO:0005524">
    <property type="term" value="F:ATP binding"/>
    <property type="evidence" value="ECO:0007669"/>
    <property type="project" value="UniProtKB-KW"/>
</dbReference>
<comment type="similarity">
    <text evidence="2">Belongs to the HPPK family.</text>
</comment>
<dbReference type="InterPro" id="IPR035907">
    <property type="entry name" value="Hppk_sf"/>
</dbReference>
<gene>
    <name evidence="14" type="ORF">PL75_02455</name>
</gene>
<sequence length="162" mass="17711">MQESKTAVIALGSNLQNPAEQLRGALDALTAHPQIRVEKVSSFYVTEPVGYTDQPDFVNAVCVVSTTLSGMELLDTLNGIEADFGRERTFRNAPRTLDLDIIDYAGEISEHPRLILPHPRAHERSFVMRPLAEIAPDYSLGMHGTATELAEKLGNGGIRLLA</sequence>
<comment type="function">
    <text evidence="10">Catalyzes the transfer of pyrophosphate from adenosine triphosphate (ATP) to 6-hydroxymethyl-7,8-dihydropterin, an enzymatic step in folate biosynthesis pathway.</text>
</comment>
<keyword evidence="6" id="KW-0547">Nucleotide-binding</keyword>
<dbReference type="PANTHER" id="PTHR43071:SF1">
    <property type="entry name" value="2-AMINO-4-HYDROXY-6-HYDROXYMETHYLDIHYDROPTERIDINE PYROPHOSPHOKINASE"/>
    <property type="match status" value="1"/>
</dbReference>
<dbReference type="GO" id="GO:0016301">
    <property type="term" value="F:kinase activity"/>
    <property type="evidence" value="ECO:0007669"/>
    <property type="project" value="UniProtKB-KW"/>
</dbReference>
<evidence type="ECO:0000259" key="13">
    <source>
        <dbReference type="PROSITE" id="PS00794"/>
    </source>
</evidence>
<dbReference type="PROSITE" id="PS00794">
    <property type="entry name" value="HPPK"/>
    <property type="match status" value="1"/>
</dbReference>
<evidence type="ECO:0000313" key="15">
    <source>
        <dbReference type="Proteomes" id="UP000036027"/>
    </source>
</evidence>
<dbReference type="CDD" id="cd00483">
    <property type="entry name" value="HPPK"/>
    <property type="match status" value="1"/>
</dbReference>
<dbReference type="Proteomes" id="UP000036027">
    <property type="component" value="Unassembled WGS sequence"/>
</dbReference>
<comment type="caution">
    <text evidence="14">The sequence shown here is derived from an EMBL/GenBank/DDBJ whole genome shotgun (WGS) entry which is preliminary data.</text>
</comment>
<dbReference type="GO" id="GO:0003848">
    <property type="term" value="F:2-amino-4-hydroxy-6-hydroxymethyldihydropteridine diphosphokinase activity"/>
    <property type="evidence" value="ECO:0007669"/>
    <property type="project" value="UniProtKB-EC"/>
</dbReference>
<evidence type="ECO:0000256" key="10">
    <source>
        <dbReference type="ARBA" id="ARBA00029409"/>
    </source>
</evidence>
<dbReference type="OrthoDB" id="9808041at2"/>
<keyword evidence="9" id="KW-0289">Folate biosynthesis</keyword>
<dbReference type="UniPathway" id="UPA00077">
    <property type="reaction ID" value="UER00155"/>
</dbReference>